<evidence type="ECO:0000256" key="3">
    <source>
        <dbReference type="ARBA" id="ARBA00022989"/>
    </source>
</evidence>
<evidence type="ECO:0000313" key="5">
    <source>
        <dbReference type="EMBL" id="RRG18050.1"/>
    </source>
</evidence>
<gene>
    <name evidence="5" type="ORF">D3P96_04620</name>
</gene>
<dbReference type="Proteomes" id="UP000275836">
    <property type="component" value="Unassembled WGS sequence"/>
</dbReference>
<accession>A0A3P2RH16</accession>
<organism evidence="5 6">
    <name type="scientific">Weissella viridescens</name>
    <name type="common">Lactobacillus viridescens</name>
    <dbReference type="NCBI Taxonomy" id="1629"/>
    <lineage>
        <taxon>Bacteria</taxon>
        <taxon>Bacillati</taxon>
        <taxon>Bacillota</taxon>
        <taxon>Bacilli</taxon>
        <taxon>Lactobacillales</taxon>
        <taxon>Lactobacillaceae</taxon>
        <taxon>Weissella</taxon>
    </lineage>
</organism>
<dbReference type="InterPro" id="IPR006603">
    <property type="entry name" value="PQ-loop_rpt"/>
</dbReference>
<evidence type="ECO:0000313" key="6">
    <source>
        <dbReference type="Proteomes" id="UP000275836"/>
    </source>
</evidence>
<dbReference type="EMBL" id="RHGY01000004">
    <property type="protein sequence ID" value="RRG18050.1"/>
    <property type="molecule type" value="Genomic_DNA"/>
</dbReference>
<dbReference type="AlphaFoldDB" id="A0A3P2RH16"/>
<evidence type="ECO:0000256" key="4">
    <source>
        <dbReference type="ARBA" id="ARBA00023136"/>
    </source>
</evidence>
<sequence>MIYQNLRRHATKKLRIMNFFLWLVNLSLYTIK</sequence>
<keyword evidence="3" id="KW-1133">Transmembrane helix</keyword>
<comment type="subcellular location">
    <subcellularLocation>
        <location evidence="1">Membrane</location>
        <topology evidence="1">Multi-pass membrane protein</topology>
    </subcellularLocation>
</comment>
<comment type="caution">
    <text evidence="5">The sequence shown here is derived from an EMBL/GenBank/DDBJ whole genome shotgun (WGS) entry which is preliminary data.</text>
</comment>
<keyword evidence="2" id="KW-0812">Transmembrane</keyword>
<dbReference type="GO" id="GO:0016020">
    <property type="term" value="C:membrane"/>
    <property type="evidence" value="ECO:0007669"/>
    <property type="project" value="UniProtKB-SubCell"/>
</dbReference>
<evidence type="ECO:0000256" key="1">
    <source>
        <dbReference type="ARBA" id="ARBA00004141"/>
    </source>
</evidence>
<evidence type="ECO:0000256" key="2">
    <source>
        <dbReference type="ARBA" id="ARBA00022692"/>
    </source>
</evidence>
<reference evidence="5 6" key="1">
    <citation type="submission" date="2018-10" db="EMBL/GenBank/DDBJ databases">
        <title>Draft genome sequence of Weissella viridescens UCO-SMC3.</title>
        <authorList>
            <person name="Garcia-Cancino A."/>
            <person name="Espinoza-Monje M."/>
            <person name="Albarracin L."/>
            <person name="Garcia-Castillo V."/>
            <person name="Campos-Martin J."/>
            <person name="Nakano Y."/>
            <person name="Guitierrez-Zamorano C."/>
            <person name="Ikeda-Ohtsubo W."/>
            <person name="Morita H."/>
            <person name="Kitazawa H."/>
            <person name="Villena J."/>
        </authorList>
    </citation>
    <scope>NUCLEOTIDE SEQUENCE [LARGE SCALE GENOMIC DNA]</scope>
    <source>
        <strain evidence="5 6">UCO-SMC3</strain>
    </source>
</reference>
<keyword evidence="4" id="KW-0472">Membrane</keyword>
<dbReference type="Pfam" id="PF04193">
    <property type="entry name" value="PQ-loop"/>
    <property type="match status" value="1"/>
</dbReference>
<name>A0A3P2RH16_WEIVI</name>
<protein>
    <submittedName>
        <fullName evidence="5">Uncharacterized protein</fullName>
    </submittedName>
</protein>
<proteinExistence type="predicted"/>